<evidence type="ECO:0000313" key="2">
    <source>
        <dbReference type="EMBL" id="MEQ2457003.1"/>
    </source>
</evidence>
<evidence type="ECO:0000313" key="3">
    <source>
        <dbReference type="Proteomes" id="UP001440599"/>
    </source>
</evidence>
<comment type="caution">
    <text evidence="2">The sequence shown here is derived from an EMBL/GenBank/DDBJ whole genome shotgun (WGS) entry which is preliminary data.</text>
</comment>
<keyword evidence="3" id="KW-1185">Reference proteome</keyword>
<feature type="transmembrane region" description="Helical" evidence="1">
    <location>
        <begin position="35"/>
        <end position="54"/>
    </location>
</feature>
<keyword evidence="1" id="KW-0472">Membrane</keyword>
<dbReference type="Proteomes" id="UP001440599">
    <property type="component" value="Unassembled WGS sequence"/>
</dbReference>
<accession>A0ABV1EQX9</accession>
<gene>
    <name evidence="2" type="ORF">WMO45_10755</name>
</gene>
<protein>
    <submittedName>
        <fullName evidence="2">Uncharacterized protein</fullName>
    </submittedName>
</protein>
<name>A0ABV1EQX9_9FIRM</name>
<sequence length="69" mass="7593">MRSRQRGLQLEAFGSILIITVILADRFLYTLQDGFILGAAIVSAVTLIAGIRMVKRAEEEMDAAARRGQ</sequence>
<reference evidence="2 3" key="1">
    <citation type="submission" date="2024-03" db="EMBL/GenBank/DDBJ databases">
        <title>Human intestinal bacterial collection.</title>
        <authorList>
            <person name="Pauvert C."/>
            <person name="Hitch T.C.A."/>
            <person name="Clavel T."/>
        </authorList>
    </citation>
    <scope>NUCLEOTIDE SEQUENCE [LARGE SCALE GENOMIC DNA]</scope>
    <source>
        <strain evidence="2 3">CLA-AP-H34</strain>
    </source>
</reference>
<keyword evidence="1" id="KW-1133">Transmembrane helix</keyword>
<dbReference type="RefSeq" id="WP_349140763.1">
    <property type="nucleotide sequence ID" value="NZ_JBBMFT010000007.1"/>
</dbReference>
<organism evidence="2 3">
    <name type="scientific">Flavonifractor hominis</name>
    <dbReference type="NCBI Taxonomy" id="3133178"/>
    <lineage>
        <taxon>Bacteria</taxon>
        <taxon>Bacillati</taxon>
        <taxon>Bacillota</taxon>
        <taxon>Clostridia</taxon>
        <taxon>Eubacteriales</taxon>
        <taxon>Oscillospiraceae</taxon>
        <taxon>Flavonifractor</taxon>
    </lineage>
</organism>
<proteinExistence type="predicted"/>
<evidence type="ECO:0000256" key="1">
    <source>
        <dbReference type="SAM" id="Phobius"/>
    </source>
</evidence>
<feature type="transmembrane region" description="Helical" evidence="1">
    <location>
        <begin position="12"/>
        <end position="29"/>
    </location>
</feature>
<dbReference type="EMBL" id="JBBMFT010000007">
    <property type="protein sequence ID" value="MEQ2457003.1"/>
    <property type="molecule type" value="Genomic_DNA"/>
</dbReference>
<keyword evidence="1" id="KW-0812">Transmembrane</keyword>